<dbReference type="RefSeq" id="WP_092752199.1">
    <property type="nucleotide sequence ID" value="NZ_FOCG01000001.1"/>
</dbReference>
<reference evidence="2 3" key="1">
    <citation type="submission" date="2016-10" db="EMBL/GenBank/DDBJ databases">
        <authorList>
            <person name="de Groot N.N."/>
        </authorList>
    </citation>
    <scope>NUCLEOTIDE SEQUENCE [LARGE SCALE GENOMIC DNA]</scope>
    <source>
        <strain evidence="2 3">CGMCC 1.5070</strain>
    </source>
</reference>
<organism evidence="2 3">
    <name type="scientific">Hydrogenoanaerobacterium saccharovorans</name>
    <dbReference type="NCBI Taxonomy" id="474960"/>
    <lineage>
        <taxon>Bacteria</taxon>
        <taxon>Bacillati</taxon>
        <taxon>Bacillota</taxon>
        <taxon>Clostridia</taxon>
        <taxon>Eubacteriales</taxon>
        <taxon>Oscillospiraceae</taxon>
        <taxon>Hydrogenoanaerobacterium</taxon>
    </lineage>
</organism>
<feature type="transmembrane region" description="Helical" evidence="1">
    <location>
        <begin position="9"/>
        <end position="28"/>
    </location>
</feature>
<keyword evidence="1" id="KW-1133">Transmembrane helix</keyword>
<sequence length="243" mass="27529">MKGKLSKVWLPLMVSGVVLATISVVVVLRTSKPENPFPLSTEVVEKAMEEQSLQWKIGESTSFSDGNVNYEVRNENGKITVFITSTLANNDKGQLSGTVNAANERRFLEVMLLPPTTYESKLTEAITEEQWPAMFDFACSLYGGPRNSKKVYRQFKKATKDEKYEPSKGKKIVWLKKIDGVRYVVSMRPSEKYYGRFDLLSIMLMNDVCYKDYLAAMKRFEEKQAEQEKKKAERSAALSSAGS</sequence>
<evidence type="ECO:0000256" key="1">
    <source>
        <dbReference type="SAM" id="Phobius"/>
    </source>
</evidence>
<dbReference type="OrthoDB" id="2088956at2"/>
<name>A0A1H7ZX65_9FIRM</name>
<keyword evidence="3" id="KW-1185">Reference proteome</keyword>
<accession>A0A1H7ZX65</accession>
<evidence type="ECO:0000313" key="3">
    <source>
        <dbReference type="Proteomes" id="UP000199158"/>
    </source>
</evidence>
<proteinExistence type="predicted"/>
<dbReference type="EMBL" id="FOCG01000001">
    <property type="protein sequence ID" value="SEM63282.1"/>
    <property type="molecule type" value="Genomic_DNA"/>
</dbReference>
<protein>
    <submittedName>
        <fullName evidence="2">Uncharacterized protein</fullName>
    </submittedName>
</protein>
<evidence type="ECO:0000313" key="2">
    <source>
        <dbReference type="EMBL" id="SEM63282.1"/>
    </source>
</evidence>
<dbReference type="Proteomes" id="UP000199158">
    <property type="component" value="Unassembled WGS sequence"/>
</dbReference>
<keyword evidence="1" id="KW-0812">Transmembrane</keyword>
<keyword evidence="1" id="KW-0472">Membrane</keyword>
<gene>
    <name evidence="2" type="ORF">SAMN05216180_0976</name>
</gene>
<dbReference type="AlphaFoldDB" id="A0A1H7ZX65"/>